<proteinExistence type="predicted"/>
<dbReference type="EMBL" id="JAYMYJ010000142">
    <property type="protein sequence ID" value="MEB4592735.1"/>
    <property type="molecule type" value="Genomic_DNA"/>
</dbReference>
<reference evidence="2" key="1">
    <citation type="submission" date="2023-07" db="EMBL/GenBank/DDBJ databases">
        <title>The carbon used by Thiothrix.</title>
        <authorList>
            <person name="Chen L."/>
        </authorList>
    </citation>
    <scope>NUCLEOTIDE SEQUENCE [LARGE SCALE GENOMIC DNA]</scope>
</reference>
<sequence length="102" mass="11880">MKSKAKSLLNERRVLSETSFLDLVIWQVPQPIVGSDHPFKYRLALVVDGECVLRYDNEVGKGNHKHLGQKEVPYPFTGLRQLVDDFLTDVGHWRQTHEHHYD</sequence>
<keyword evidence="2" id="KW-1185">Reference proteome</keyword>
<evidence type="ECO:0000313" key="1">
    <source>
        <dbReference type="EMBL" id="MEB4592735.1"/>
    </source>
</evidence>
<dbReference type="InterPro" id="IPR045397">
    <property type="entry name" value="TumE-like"/>
</dbReference>
<dbReference type="Proteomes" id="UP001308005">
    <property type="component" value="Unassembled WGS sequence"/>
</dbReference>
<evidence type="ECO:0000313" key="2">
    <source>
        <dbReference type="Proteomes" id="UP001308005"/>
    </source>
</evidence>
<dbReference type="Pfam" id="PF20126">
    <property type="entry name" value="TumE"/>
    <property type="match status" value="1"/>
</dbReference>
<dbReference type="RefSeq" id="WP_324697193.1">
    <property type="nucleotide sequence ID" value="NZ_JAYMYJ010000142.1"/>
</dbReference>
<comment type="caution">
    <text evidence="1">The sequence shown here is derived from an EMBL/GenBank/DDBJ whole genome shotgun (WGS) entry which is preliminary data.</text>
</comment>
<name>A0ABU6D0Z6_9GAMM</name>
<gene>
    <name evidence="1" type="ORF">VSS37_17255</name>
</gene>
<organism evidence="1 2">
    <name type="scientific">Candidatus Thiothrix phosphatis</name>
    <dbReference type="NCBI Taxonomy" id="3112415"/>
    <lineage>
        <taxon>Bacteria</taxon>
        <taxon>Pseudomonadati</taxon>
        <taxon>Pseudomonadota</taxon>
        <taxon>Gammaproteobacteria</taxon>
        <taxon>Thiotrichales</taxon>
        <taxon>Thiotrichaceae</taxon>
        <taxon>Thiothrix</taxon>
    </lineage>
</organism>
<protein>
    <submittedName>
        <fullName evidence="1">DUF6516 family protein</fullName>
    </submittedName>
</protein>
<accession>A0ABU6D0Z6</accession>